<evidence type="ECO:0000313" key="2">
    <source>
        <dbReference type="WBParaSite" id="RSKR_0000160100.1"/>
    </source>
</evidence>
<proteinExistence type="predicted"/>
<reference evidence="2" key="1">
    <citation type="submission" date="2016-11" db="UniProtKB">
        <authorList>
            <consortium name="WormBaseParasite"/>
        </authorList>
    </citation>
    <scope>IDENTIFICATION</scope>
    <source>
        <strain evidence="2">KR3021</strain>
    </source>
</reference>
<sequence>MEDEEPPEPSRKEEMMTFLGQIADGGNDRNAVGRSVLPKNSDQVIDGQSKSRKNEYSSNVGKELTSEERKELIELINLTEIPYPSTLTFEKDKYRNYQKTLHPKDSMFLFLREKLEENDI</sequence>
<name>A0AC35TKP3_9BILA</name>
<dbReference type="WBParaSite" id="RSKR_0000160100.1">
    <property type="protein sequence ID" value="RSKR_0000160100.1"/>
    <property type="gene ID" value="RSKR_0000160100"/>
</dbReference>
<organism evidence="1 2">
    <name type="scientific">Rhabditophanes sp. KR3021</name>
    <dbReference type="NCBI Taxonomy" id="114890"/>
    <lineage>
        <taxon>Eukaryota</taxon>
        <taxon>Metazoa</taxon>
        <taxon>Ecdysozoa</taxon>
        <taxon>Nematoda</taxon>
        <taxon>Chromadorea</taxon>
        <taxon>Rhabditida</taxon>
        <taxon>Tylenchina</taxon>
        <taxon>Panagrolaimomorpha</taxon>
        <taxon>Strongyloidoidea</taxon>
        <taxon>Alloionematidae</taxon>
        <taxon>Rhabditophanes</taxon>
    </lineage>
</organism>
<dbReference type="Proteomes" id="UP000095286">
    <property type="component" value="Unplaced"/>
</dbReference>
<protein>
    <submittedName>
        <fullName evidence="2">Uncharacterized protein</fullName>
    </submittedName>
</protein>
<evidence type="ECO:0000313" key="1">
    <source>
        <dbReference type="Proteomes" id="UP000095286"/>
    </source>
</evidence>
<accession>A0AC35TKP3</accession>